<sequence>MASIEEIASALHAIAKPGMKPKALRTAIRQKYPDVTKKEVVRAAFYALTEPSPAQHGAHDELHNFALAERIAEDNADEVLRVSKLKKKKKHAADSDRKTPAH</sequence>
<dbReference type="EMBL" id="JBHSWN010000001">
    <property type="protein sequence ID" value="MFC6792183.1"/>
    <property type="molecule type" value="Genomic_DNA"/>
</dbReference>
<organism evidence="2 3">
    <name type="scientific">Methylobacterium komagatae</name>
    <dbReference type="NCBI Taxonomy" id="374425"/>
    <lineage>
        <taxon>Bacteria</taxon>
        <taxon>Pseudomonadati</taxon>
        <taxon>Pseudomonadota</taxon>
        <taxon>Alphaproteobacteria</taxon>
        <taxon>Hyphomicrobiales</taxon>
        <taxon>Methylobacteriaceae</taxon>
        <taxon>Methylobacterium</taxon>
    </lineage>
</organism>
<reference evidence="3" key="1">
    <citation type="journal article" date="2019" name="Int. J. Syst. Evol. Microbiol.">
        <title>The Global Catalogue of Microorganisms (GCM) 10K type strain sequencing project: providing services to taxonomists for standard genome sequencing and annotation.</title>
        <authorList>
            <consortium name="The Broad Institute Genomics Platform"/>
            <consortium name="The Broad Institute Genome Sequencing Center for Infectious Disease"/>
            <person name="Wu L."/>
            <person name="Ma J."/>
        </authorList>
    </citation>
    <scope>NUCLEOTIDE SEQUENCE [LARGE SCALE GENOMIC DNA]</scope>
    <source>
        <strain evidence="3">CCUG 48316</strain>
    </source>
</reference>
<comment type="caution">
    <text evidence="2">The sequence shown here is derived from an EMBL/GenBank/DDBJ whole genome shotgun (WGS) entry which is preliminary data.</text>
</comment>
<feature type="compositionally biased region" description="Basic and acidic residues" evidence="1">
    <location>
        <begin position="92"/>
        <end position="102"/>
    </location>
</feature>
<name>A0ABW2BP41_9HYPH</name>
<evidence type="ECO:0000313" key="3">
    <source>
        <dbReference type="Proteomes" id="UP001596292"/>
    </source>
</evidence>
<dbReference type="Proteomes" id="UP001596292">
    <property type="component" value="Unassembled WGS sequence"/>
</dbReference>
<evidence type="ECO:0000256" key="1">
    <source>
        <dbReference type="SAM" id="MobiDB-lite"/>
    </source>
</evidence>
<protein>
    <submittedName>
        <fullName evidence="2">Uncharacterized protein</fullName>
    </submittedName>
</protein>
<gene>
    <name evidence="2" type="ORF">ACFQE0_22955</name>
</gene>
<evidence type="ECO:0000313" key="2">
    <source>
        <dbReference type="EMBL" id="MFC6792183.1"/>
    </source>
</evidence>
<dbReference type="RefSeq" id="WP_378973825.1">
    <property type="nucleotide sequence ID" value="NZ_JBHSWN010000001.1"/>
</dbReference>
<accession>A0ABW2BP41</accession>
<keyword evidence="3" id="KW-1185">Reference proteome</keyword>
<feature type="region of interest" description="Disordered" evidence="1">
    <location>
        <begin position="82"/>
        <end position="102"/>
    </location>
</feature>
<proteinExistence type="predicted"/>